<sequence length="464" mass="53109">MRYYRDPALMAARIVAAPCWAAIRELHNIPMLVVNGKVSLPQLRELDAFLAYRARRRDPEMTLGFFEKYGAKRSLHELCLLQSAFGVFFERSPAHRELEKAIASKRRGGSRDLKPYPQRHRRFSVYPQELPGAWQQALADMEIGLPGVACAAPADPLITTTRTKLCELGLVIRNSDLDVELSIETLSAYEHSLYTRERSLSPRTILSALRQLRDFGKYIGIDEDLERHLVARIRLWEDMSERTLSFKEGKVMALPTYAEIAGLAFDLLGEAERLSNPRHAQLKRNVAVALLLFCPFPMRVADTNIRFGHELLWDGSFYRFNIRTSKTGVPYAPTIIPAYGMFIDLLVLQGSSPDHLETLRQKCFRERRPLFVSHEDHKLHDGFVSRAWRMELGTGCHAARTKLHDELAPLGQEGVELAMRACGQRSEKTAEFYRTRAYDLAMVKRVHDNMLAGITEDEWQTYFD</sequence>
<evidence type="ECO:0000313" key="1">
    <source>
        <dbReference type="EMBL" id="SLN72304.1"/>
    </source>
</evidence>
<organism evidence="1 2">
    <name type="scientific">Limimaricola soesokkakensis</name>
    <dbReference type="NCBI Taxonomy" id="1343159"/>
    <lineage>
        <taxon>Bacteria</taxon>
        <taxon>Pseudomonadati</taxon>
        <taxon>Pseudomonadota</taxon>
        <taxon>Alphaproteobacteria</taxon>
        <taxon>Rhodobacterales</taxon>
        <taxon>Paracoccaceae</taxon>
        <taxon>Limimaricola</taxon>
    </lineage>
</organism>
<dbReference type="AlphaFoldDB" id="A0A1X7A7T2"/>
<accession>A0A1X7A7T2</accession>
<proteinExistence type="predicted"/>
<evidence type="ECO:0000313" key="2">
    <source>
        <dbReference type="Proteomes" id="UP000193495"/>
    </source>
</evidence>
<dbReference type="Proteomes" id="UP000193495">
    <property type="component" value="Unassembled WGS sequence"/>
</dbReference>
<dbReference type="EMBL" id="FWFY01000024">
    <property type="protein sequence ID" value="SLN72304.1"/>
    <property type="molecule type" value="Genomic_DNA"/>
</dbReference>
<protein>
    <submittedName>
        <fullName evidence="1">Uncharacterized protein</fullName>
    </submittedName>
</protein>
<name>A0A1X7A7T2_9RHOB</name>
<reference evidence="1 2" key="1">
    <citation type="submission" date="2017-03" db="EMBL/GenBank/DDBJ databases">
        <authorList>
            <person name="Afonso C.L."/>
            <person name="Miller P.J."/>
            <person name="Scott M.A."/>
            <person name="Spackman E."/>
            <person name="Goraichik I."/>
            <person name="Dimitrov K.M."/>
            <person name="Suarez D.L."/>
            <person name="Swayne D.E."/>
        </authorList>
    </citation>
    <scope>NUCLEOTIDE SEQUENCE [LARGE SCALE GENOMIC DNA]</scope>
    <source>
        <strain evidence="1 2">CECT 8367</strain>
    </source>
</reference>
<gene>
    <name evidence="1" type="ORF">LOS8367_03699</name>
</gene>